<dbReference type="Pfam" id="PF00079">
    <property type="entry name" value="Serpin"/>
    <property type="match status" value="2"/>
</dbReference>
<evidence type="ECO:0000256" key="4">
    <source>
        <dbReference type="RuleBase" id="RU000411"/>
    </source>
</evidence>
<gene>
    <name evidence="6" type="ORF">Pyn_27207</name>
</gene>
<dbReference type="Gene3D" id="3.30.497.10">
    <property type="entry name" value="Antithrombin, subunit I, domain 2"/>
    <property type="match status" value="1"/>
</dbReference>
<proteinExistence type="inferred from homology"/>
<evidence type="ECO:0000259" key="5">
    <source>
        <dbReference type="SMART" id="SM00093"/>
    </source>
</evidence>
<dbReference type="Gene3D" id="2.10.310.10">
    <property type="entry name" value="Serpins superfamily"/>
    <property type="match status" value="1"/>
</dbReference>
<comment type="caution">
    <text evidence="6">The sequence shown here is derived from an EMBL/GenBank/DDBJ whole genome shotgun (WGS) entry which is preliminary data.</text>
</comment>
<organism evidence="6 7">
    <name type="scientific">Prunus yedoensis var. nudiflora</name>
    <dbReference type="NCBI Taxonomy" id="2094558"/>
    <lineage>
        <taxon>Eukaryota</taxon>
        <taxon>Viridiplantae</taxon>
        <taxon>Streptophyta</taxon>
        <taxon>Embryophyta</taxon>
        <taxon>Tracheophyta</taxon>
        <taxon>Spermatophyta</taxon>
        <taxon>Magnoliopsida</taxon>
        <taxon>eudicotyledons</taxon>
        <taxon>Gunneridae</taxon>
        <taxon>Pentapetalae</taxon>
        <taxon>rosids</taxon>
        <taxon>fabids</taxon>
        <taxon>Rosales</taxon>
        <taxon>Rosaceae</taxon>
        <taxon>Amygdaloideae</taxon>
        <taxon>Amygdaleae</taxon>
        <taxon>Prunus</taxon>
    </lineage>
</organism>
<dbReference type="InterPro" id="IPR023795">
    <property type="entry name" value="Serpin_CS"/>
</dbReference>
<dbReference type="FunFam" id="2.10.310.10:FF:000001">
    <property type="entry name" value="Serpin family A member 1"/>
    <property type="match status" value="1"/>
</dbReference>
<dbReference type="InterPro" id="IPR000215">
    <property type="entry name" value="Serpin_fam"/>
</dbReference>
<protein>
    <submittedName>
        <fullName evidence="6">Serpin-ZX-like</fullName>
    </submittedName>
</protein>
<dbReference type="CDD" id="cd02043">
    <property type="entry name" value="serpinP_plants"/>
    <property type="match status" value="1"/>
</dbReference>
<evidence type="ECO:0000313" key="7">
    <source>
        <dbReference type="Proteomes" id="UP000250321"/>
    </source>
</evidence>
<evidence type="ECO:0000256" key="3">
    <source>
        <dbReference type="ARBA" id="ARBA00022900"/>
    </source>
</evidence>
<dbReference type="InterPro" id="IPR042178">
    <property type="entry name" value="Serpin_sf_1"/>
</dbReference>
<dbReference type="GO" id="GO:0004867">
    <property type="term" value="F:serine-type endopeptidase inhibitor activity"/>
    <property type="evidence" value="ECO:0007669"/>
    <property type="project" value="UniProtKB-KW"/>
</dbReference>
<comment type="similarity">
    <text evidence="1 4">Belongs to the serpin family.</text>
</comment>
<accession>A0A314UVY2</accession>
<keyword evidence="2" id="KW-0646">Protease inhibitor</keyword>
<keyword evidence="3" id="KW-0722">Serine protease inhibitor</keyword>
<dbReference type="AlphaFoldDB" id="A0A314UVY2"/>
<dbReference type="PANTHER" id="PTHR11461:SF211">
    <property type="entry name" value="GH10112P-RELATED"/>
    <property type="match status" value="1"/>
</dbReference>
<sequence length="302" mass="33185">MDLKESVRNQTDVGLRMTRHLFLAEAMGQNMVCSPLSIHVVLSMIAASTKGPTQDELLSALKSTSTGELNSLASNLLPLVFADGSPSGGPCLSFVNGVWVDRSLPLKPSFKEVVDTFYKAAQKHVDFQNKAEEARAEVNSWAEKETKGVIREVLPPLAVNSSTRVIFANALYFKGTWDDDPFLDEVGIVKIPKFKITSWFEVWGILKQLGLKLPFNMTEMVEAPPGQDLSVSKMLQKAVIEVNEEGTEAAAVTVTSASFSLAAWEPRKKIDFVADHPFLFLIREEMTGAVLFIGQLLNPLQG</sequence>
<dbReference type="OrthoDB" id="1063785at2759"/>
<evidence type="ECO:0000256" key="1">
    <source>
        <dbReference type="ARBA" id="ARBA00009500"/>
    </source>
</evidence>
<dbReference type="PANTHER" id="PTHR11461">
    <property type="entry name" value="SERINE PROTEASE INHIBITOR, SERPIN"/>
    <property type="match status" value="1"/>
</dbReference>
<dbReference type="Proteomes" id="UP000250321">
    <property type="component" value="Unassembled WGS sequence"/>
</dbReference>
<dbReference type="EMBL" id="PJQY01002940">
    <property type="protein sequence ID" value="PQM41580.1"/>
    <property type="molecule type" value="Genomic_DNA"/>
</dbReference>
<dbReference type="SMART" id="SM00093">
    <property type="entry name" value="SERPIN"/>
    <property type="match status" value="1"/>
</dbReference>
<feature type="domain" description="Serpin" evidence="5">
    <location>
        <begin position="15"/>
        <end position="299"/>
    </location>
</feature>
<evidence type="ECO:0000256" key="2">
    <source>
        <dbReference type="ARBA" id="ARBA00022690"/>
    </source>
</evidence>
<dbReference type="PROSITE" id="PS00284">
    <property type="entry name" value="SERPIN"/>
    <property type="match status" value="1"/>
</dbReference>
<dbReference type="FunFam" id="3.30.497.10:FF:000012">
    <property type="entry name" value="Predicted protein"/>
    <property type="match status" value="1"/>
</dbReference>
<keyword evidence="7" id="KW-1185">Reference proteome</keyword>
<dbReference type="InterPro" id="IPR023796">
    <property type="entry name" value="Serpin_dom"/>
</dbReference>
<dbReference type="STRING" id="2094558.A0A314UVY2"/>
<evidence type="ECO:0000313" key="6">
    <source>
        <dbReference type="EMBL" id="PQM41580.1"/>
    </source>
</evidence>
<reference evidence="6 7" key="1">
    <citation type="submission" date="2018-02" db="EMBL/GenBank/DDBJ databases">
        <title>Draft genome of wild Prunus yedoensis var. nudiflora.</title>
        <authorList>
            <person name="Baek S."/>
            <person name="Kim J.-H."/>
            <person name="Choi K."/>
            <person name="Kim G.-B."/>
            <person name="Cho A."/>
            <person name="Jang H."/>
            <person name="Shin C.-H."/>
            <person name="Yu H.-J."/>
            <person name="Mun J.-H."/>
        </authorList>
    </citation>
    <scope>NUCLEOTIDE SEQUENCE [LARGE SCALE GENOMIC DNA]</scope>
    <source>
        <strain evidence="7">cv. Jeju island</strain>
        <tissue evidence="6">Leaf</tissue>
    </source>
</reference>
<dbReference type="SUPFAM" id="SSF56574">
    <property type="entry name" value="Serpins"/>
    <property type="match status" value="1"/>
</dbReference>
<dbReference type="InterPro" id="IPR036186">
    <property type="entry name" value="Serpin_sf"/>
</dbReference>
<dbReference type="GO" id="GO:0005615">
    <property type="term" value="C:extracellular space"/>
    <property type="evidence" value="ECO:0007669"/>
    <property type="project" value="InterPro"/>
</dbReference>
<name>A0A314UVY2_PRUYE</name>